<evidence type="ECO:0000313" key="2">
    <source>
        <dbReference type="Proteomes" id="UP000030669"/>
    </source>
</evidence>
<feature type="non-terminal residue" evidence="1">
    <location>
        <position position="214"/>
    </location>
</feature>
<proteinExistence type="predicted"/>
<protein>
    <recommendedName>
        <fullName evidence="3">HNH nuclease domain-containing protein</fullName>
    </recommendedName>
</protein>
<accession>S7S1D9</accession>
<evidence type="ECO:0000313" key="1">
    <source>
        <dbReference type="EMBL" id="EPQ61265.1"/>
    </source>
</evidence>
<organism evidence="1 2">
    <name type="scientific">Gloeophyllum trabeum (strain ATCC 11539 / FP-39264 / Madison 617)</name>
    <name type="common">Brown rot fungus</name>
    <dbReference type="NCBI Taxonomy" id="670483"/>
    <lineage>
        <taxon>Eukaryota</taxon>
        <taxon>Fungi</taxon>
        <taxon>Dikarya</taxon>
        <taxon>Basidiomycota</taxon>
        <taxon>Agaricomycotina</taxon>
        <taxon>Agaricomycetes</taxon>
        <taxon>Gloeophyllales</taxon>
        <taxon>Gloeophyllaceae</taxon>
        <taxon>Gloeophyllum</taxon>
    </lineage>
</organism>
<dbReference type="EMBL" id="KB469296">
    <property type="protein sequence ID" value="EPQ61265.1"/>
    <property type="molecule type" value="Genomic_DNA"/>
</dbReference>
<dbReference type="HOGENOM" id="CLU_049186_2_1_1"/>
<dbReference type="AlphaFoldDB" id="S7S1D9"/>
<dbReference type="RefSeq" id="XP_007860116.1">
    <property type="nucleotide sequence ID" value="XM_007861925.1"/>
</dbReference>
<sequence length="214" mass="23061">ALIRDGYRCPVTGAYDTVAPDMLGNKFANSGAWLIDTECAHIAPEPIYFNVNIDGSDQASNKRDYPALVLTALPRFGYDVDKLSDPKAHSLYNVMTLQHDVHNGFEGLQLWFKETDTANCYSVKVAKPGFGHGTRERVMFSTPDPERLPLPSPQLMVLHATCAKVANLSGAAECLDKLDRDLQTMSTLADDGGSAEVLHHAIASLAASGVSLGA</sequence>
<dbReference type="OMA" id="TIVHEQF"/>
<dbReference type="OrthoDB" id="2104739at2759"/>
<keyword evidence="2" id="KW-1185">Reference proteome</keyword>
<dbReference type="eggNOG" id="ENOG502SCMH">
    <property type="taxonomic scope" value="Eukaryota"/>
</dbReference>
<dbReference type="GeneID" id="19304852"/>
<gene>
    <name evidence="1" type="ORF">GLOTRDRAFT_14416</name>
</gene>
<dbReference type="Proteomes" id="UP000030669">
    <property type="component" value="Unassembled WGS sequence"/>
</dbReference>
<feature type="non-terminal residue" evidence="1">
    <location>
        <position position="1"/>
    </location>
</feature>
<name>S7S1D9_GLOTA</name>
<dbReference type="KEGG" id="gtr:GLOTRDRAFT_14416"/>
<reference evidence="1 2" key="1">
    <citation type="journal article" date="2012" name="Science">
        <title>The Paleozoic origin of enzymatic lignin decomposition reconstructed from 31 fungal genomes.</title>
        <authorList>
            <person name="Floudas D."/>
            <person name="Binder M."/>
            <person name="Riley R."/>
            <person name="Barry K."/>
            <person name="Blanchette R.A."/>
            <person name="Henrissat B."/>
            <person name="Martinez A.T."/>
            <person name="Otillar R."/>
            <person name="Spatafora J.W."/>
            <person name="Yadav J.S."/>
            <person name="Aerts A."/>
            <person name="Benoit I."/>
            <person name="Boyd A."/>
            <person name="Carlson A."/>
            <person name="Copeland A."/>
            <person name="Coutinho P.M."/>
            <person name="de Vries R.P."/>
            <person name="Ferreira P."/>
            <person name="Findley K."/>
            <person name="Foster B."/>
            <person name="Gaskell J."/>
            <person name="Glotzer D."/>
            <person name="Gorecki P."/>
            <person name="Heitman J."/>
            <person name="Hesse C."/>
            <person name="Hori C."/>
            <person name="Igarashi K."/>
            <person name="Jurgens J.A."/>
            <person name="Kallen N."/>
            <person name="Kersten P."/>
            <person name="Kohler A."/>
            <person name="Kuees U."/>
            <person name="Kumar T.K.A."/>
            <person name="Kuo A."/>
            <person name="LaButti K."/>
            <person name="Larrondo L.F."/>
            <person name="Lindquist E."/>
            <person name="Ling A."/>
            <person name="Lombard V."/>
            <person name="Lucas S."/>
            <person name="Lundell T."/>
            <person name="Martin R."/>
            <person name="McLaughlin D.J."/>
            <person name="Morgenstern I."/>
            <person name="Morin E."/>
            <person name="Murat C."/>
            <person name="Nagy L.G."/>
            <person name="Nolan M."/>
            <person name="Ohm R.A."/>
            <person name="Patyshakuliyeva A."/>
            <person name="Rokas A."/>
            <person name="Ruiz-Duenas F.J."/>
            <person name="Sabat G."/>
            <person name="Salamov A."/>
            <person name="Samejima M."/>
            <person name="Schmutz J."/>
            <person name="Slot J.C."/>
            <person name="St John F."/>
            <person name="Stenlid J."/>
            <person name="Sun H."/>
            <person name="Sun S."/>
            <person name="Syed K."/>
            <person name="Tsang A."/>
            <person name="Wiebenga A."/>
            <person name="Young D."/>
            <person name="Pisabarro A."/>
            <person name="Eastwood D.C."/>
            <person name="Martin F."/>
            <person name="Cullen D."/>
            <person name="Grigoriev I.V."/>
            <person name="Hibbett D.S."/>
        </authorList>
    </citation>
    <scope>NUCLEOTIDE SEQUENCE [LARGE SCALE GENOMIC DNA]</scope>
    <source>
        <strain evidence="1 2">ATCC 11539</strain>
    </source>
</reference>
<evidence type="ECO:0008006" key="3">
    <source>
        <dbReference type="Google" id="ProtNLM"/>
    </source>
</evidence>